<keyword evidence="1" id="KW-1133">Transmembrane helix</keyword>
<dbReference type="Proteomes" id="UP000179467">
    <property type="component" value="Unassembled WGS sequence"/>
</dbReference>
<organism evidence="3 4">
    <name type="scientific">Edaphosphingomonas haloaromaticamans</name>
    <dbReference type="NCBI Taxonomy" id="653954"/>
    <lineage>
        <taxon>Bacteria</taxon>
        <taxon>Pseudomonadati</taxon>
        <taxon>Pseudomonadota</taxon>
        <taxon>Alphaproteobacteria</taxon>
        <taxon>Sphingomonadales</taxon>
        <taxon>Rhizorhabdaceae</taxon>
        <taxon>Edaphosphingomonas</taxon>
    </lineage>
</organism>
<name>A0A1S1HHG6_9SPHN</name>
<accession>A0A1S1HHG6</accession>
<keyword evidence="1" id="KW-0812">Transmembrane</keyword>
<dbReference type="PANTHER" id="PTHR30438">
    <property type="entry name" value="36 KDA ANTIGEN-RELATED"/>
    <property type="match status" value="1"/>
</dbReference>
<dbReference type="AlphaFoldDB" id="A0A1S1HHG6"/>
<dbReference type="RefSeq" id="WP_070934147.1">
    <property type="nucleotide sequence ID" value="NZ_MIPT01000001.1"/>
</dbReference>
<evidence type="ECO:0000259" key="2">
    <source>
        <dbReference type="Pfam" id="PF25881"/>
    </source>
</evidence>
<keyword evidence="4" id="KW-1185">Reference proteome</keyword>
<comment type="caution">
    <text evidence="3">The sequence shown here is derived from an EMBL/GenBank/DDBJ whole genome shotgun (WGS) entry which is preliminary data.</text>
</comment>
<proteinExistence type="predicted"/>
<dbReference type="Gene3D" id="1.10.287.470">
    <property type="entry name" value="Helix hairpin bin"/>
    <property type="match status" value="1"/>
</dbReference>
<dbReference type="SUPFAM" id="SSF111369">
    <property type="entry name" value="HlyD-like secretion proteins"/>
    <property type="match status" value="1"/>
</dbReference>
<dbReference type="Gene3D" id="2.40.50.100">
    <property type="match status" value="1"/>
</dbReference>
<dbReference type="InterPro" id="IPR059052">
    <property type="entry name" value="HH_YbhG-like"/>
</dbReference>
<dbReference type="EMBL" id="MIPT01000001">
    <property type="protein sequence ID" value="OHT20673.1"/>
    <property type="molecule type" value="Genomic_DNA"/>
</dbReference>
<evidence type="ECO:0000256" key="1">
    <source>
        <dbReference type="SAM" id="Phobius"/>
    </source>
</evidence>
<dbReference type="Pfam" id="PF25881">
    <property type="entry name" value="HH_YBHG"/>
    <property type="match status" value="1"/>
</dbReference>
<keyword evidence="1" id="KW-0472">Membrane</keyword>
<protein>
    <submittedName>
        <fullName evidence="3">Multidrug resistance protein MdtN</fullName>
    </submittedName>
</protein>
<gene>
    <name evidence="3" type="primary">mdtN_2</name>
    <name evidence="3" type="ORF">BHE75_02673</name>
</gene>
<evidence type="ECO:0000313" key="3">
    <source>
        <dbReference type="EMBL" id="OHT20673.1"/>
    </source>
</evidence>
<dbReference type="Gene3D" id="2.40.30.170">
    <property type="match status" value="1"/>
</dbReference>
<feature type="domain" description="YbhG-like alpha-helical hairpin" evidence="2">
    <location>
        <begin position="103"/>
        <end position="216"/>
    </location>
</feature>
<evidence type="ECO:0000313" key="4">
    <source>
        <dbReference type="Proteomes" id="UP000179467"/>
    </source>
</evidence>
<sequence>MTDISQRPGASPAAEPAEVPPRNRRLLVAALLIVALALAVGLWFASRPAPPQLQGMVDADQVNVATKALARVEKLIAEEGQTVKAGALLATLTSPEIDAGRRQAEGALASARALEAMANEGNRAEDVRALRSVWQSAQAAAGLAAVTARRADNLFAEGVIAAQRRDEAHAARDASAAQAEAARQQYLKAVSGTRAEEKDVARAQVEVAAAGVSTAEALQAETKLIAPIGGEVSKKLAEAGEIVGPAVPIYQIIDTAHPWVAVNVRENDYKGIAPGLEMRGDIPALKLKGVPFTVYHIDPQGDFATWRATRQSSGFDIRSFEVKLRPTRPVAGLRPGMSVLFAWPR</sequence>
<reference evidence="3 4" key="1">
    <citation type="submission" date="2016-09" db="EMBL/GenBank/DDBJ databases">
        <title>Metabolic pathway, cell adaptation mechanisms and a novel monoxygenase revealed through proteogenomic-transcription analysis of a Sphingomonas haloaromaticamans strain degrading the fungicide ortho-phenylphenol.</title>
        <authorList>
            <person name="Perruchon C."/>
            <person name="Papadopoulou E.S."/>
            <person name="Rousidou C."/>
            <person name="Vasileiadis S."/>
            <person name="Tanou G."/>
            <person name="Amoutzias G."/>
            <person name="Molassiotis A."/>
            <person name="Karpouzas D.G."/>
        </authorList>
    </citation>
    <scope>NUCLEOTIDE SEQUENCE [LARGE SCALE GENOMIC DNA]</scope>
    <source>
        <strain evidence="3 4">P3</strain>
    </source>
</reference>
<feature type="transmembrane region" description="Helical" evidence="1">
    <location>
        <begin position="26"/>
        <end position="45"/>
    </location>
</feature>